<dbReference type="InterPro" id="IPR013362">
    <property type="entry name" value="Pilus_4_PilV"/>
</dbReference>
<name>A0A4V5MSG7_9NEIS</name>
<comment type="caution">
    <text evidence="2">The sequence shown here is derived from an EMBL/GenBank/DDBJ whole genome shotgun (WGS) entry which is preliminary data.</text>
</comment>
<dbReference type="Proteomes" id="UP000310016">
    <property type="component" value="Unassembled WGS sequence"/>
</dbReference>
<evidence type="ECO:0000313" key="3">
    <source>
        <dbReference type="Proteomes" id="UP000310016"/>
    </source>
</evidence>
<dbReference type="OrthoDB" id="9155080at2"/>
<evidence type="ECO:0000313" key="2">
    <source>
        <dbReference type="EMBL" id="TJZ77508.1"/>
    </source>
</evidence>
<keyword evidence="1" id="KW-0472">Membrane</keyword>
<reference evidence="2 3" key="1">
    <citation type="submission" date="2019-04" db="EMBL/GenBank/DDBJ databases">
        <title>Chitiniphilus eburnea sp. nov., a novel chitinolytic bacterium isolated from aquaculture sludge.</title>
        <authorList>
            <person name="Sheng M."/>
        </authorList>
    </citation>
    <scope>NUCLEOTIDE SEQUENCE [LARGE SCALE GENOMIC DNA]</scope>
    <source>
        <strain evidence="2 3">HX-2-15</strain>
    </source>
</reference>
<evidence type="ECO:0000256" key="1">
    <source>
        <dbReference type="SAM" id="Phobius"/>
    </source>
</evidence>
<keyword evidence="3" id="KW-1185">Reference proteome</keyword>
<protein>
    <submittedName>
        <fullName evidence="2">Type IV pilus modification protein PilV</fullName>
    </submittedName>
</protein>
<dbReference type="EMBL" id="SUMF01000002">
    <property type="protein sequence ID" value="TJZ77508.1"/>
    <property type="molecule type" value="Genomic_DNA"/>
</dbReference>
<sequence>MRRRLTSSPAQHGVIMIEVLVALIVLALGILGLAGLQVYSLKNSQSSYMRSIASDLANDLSERVRANRTPELSGSIQVKVASEASMARSALPPDYPAFVCGNSASGVVCTPPSDGHPGNALAATELAAWIRLVDVSLPVGAPGTANRGGGIICRDNDITNGVDVPDATDHGGPIYDSSDSEYEAKTGCLAPGNAKYATAPLVIKLWWQDLDQSGKRVAGAPLQVFSTPLGDNLAHLAVPASAPASGASP</sequence>
<proteinExistence type="predicted"/>
<keyword evidence="1" id="KW-0812">Transmembrane</keyword>
<dbReference type="NCBIfam" id="TIGR02523">
    <property type="entry name" value="type_IV_pilV"/>
    <property type="match status" value="1"/>
</dbReference>
<accession>A0A4V5MSG7</accession>
<feature type="transmembrane region" description="Helical" evidence="1">
    <location>
        <begin position="12"/>
        <end position="39"/>
    </location>
</feature>
<dbReference type="AlphaFoldDB" id="A0A4V5MSG7"/>
<gene>
    <name evidence="2" type="primary">pilV</name>
    <name evidence="2" type="ORF">FAZ21_04015</name>
</gene>
<dbReference type="RefSeq" id="WP_136771983.1">
    <property type="nucleotide sequence ID" value="NZ_CP156074.1"/>
</dbReference>
<keyword evidence="1" id="KW-1133">Transmembrane helix</keyword>
<organism evidence="2 3">
    <name type="scientific">Chitiniphilus eburneus</name>
    <dbReference type="NCBI Taxonomy" id="2571148"/>
    <lineage>
        <taxon>Bacteria</taxon>
        <taxon>Pseudomonadati</taxon>
        <taxon>Pseudomonadota</taxon>
        <taxon>Betaproteobacteria</taxon>
        <taxon>Neisseriales</taxon>
        <taxon>Chitinibacteraceae</taxon>
        <taxon>Chitiniphilus</taxon>
    </lineage>
</organism>